<name>A0A1Q5PHZ1_9BACT</name>
<accession>A0A1Q5PHZ1</accession>
<evidence type="ECO:0000313" key="2">
    <source>
        <dbReference type="Proteomes" id="UP000186551"/>
    </source>
</evidence>
<evidence type="ECO:0000313" key="1">
    <source>
        <dbReference type="EMBL" id="OKL41826.1"/>
    </source>
</evidence>
<sequence>MMHTATQLPEIYTSEAGAVYQCDRHNRLMLSFAGKLTVLKLDAFLRLKHAVDRIDLEAMASNPDRSFDFSIITLCGCDRCFVLTLPELHALKELLAGAKFVLELNRMLHECLALTTV</sequence>
<dbReference type="AlphaFoldDB" id="A0A1Q5PHZ1"/>
<keyword evidence="2" id="KW-1185">Reference proteome</keyword>
<dbReference type="Proteomes" id="UP000186551">
    <property type="component" value="Unassembled WGS sequence"/>
</dbReference>
<organism evidence="1 2">
    <name type="scientific">Pontibacter flavimaris</name>
    <dbReference type="NCBI Taxonomy" id="1797110"/>
    <lineage>
        <taxon>Bacteria</taxon>
        <taxon>Pseudomonadati</taxon>
        <taxon>Bacteroidota</taxon>
        <taxon>Cytophagia</taxon>
        <taxon>Cytophagales</taxon>
        <taxon>Hymenobacteraceae</taxon>
        <taxon>Pontibacter</taxon>
    </lineage>
</organism>
<dbReference type="STRING" id="1797110.A3841_07330"/>
<protein>
    <submittedName>
        <fullName evidence="1">Uncharacterized protein</fullName>
    </submittedName>
</protein>
<proteinExistence type="predicted"/>
<dbReference type="OrthoDB" id="1442094at2"/>
<reference evidence="1 2" key="1">
    <citation type="submission" date="2016-03" db="EMBL/GenBank/DDBJ databases">
        <title>Genome sequence of Pontibacter sp. nov., of the family cytophagaceae, isolated from marine sediment of the Yellow Sea, China.</title>
        <authorList>
            <person name="Zhang G."/>
            <person name="Zhang R."/>
        </authorList>
    </citation>
    <scope>NUCLEOTIDE SEQUENCE [LARGE SCALE GENOMIC DNA]</scope>
    <source>
        <strain evidence="1 2">S10-8</strain>
    </source>
</reference>
<comment type="caution">
    <text evidence="1">The sequence shown here is derived from an EMBL/GenBank/DDBJ whole genome shotgun (WGS) entry which is preliminary data.</text>
</comment>
<dbReference type="EMBL" id="LVWA01000002">
    <property type="protein sequence ID" value="OKL41826.1"/>
    <property type="molecule type" value="Genomic_DNA"/>
</dbReference>
<gene>
    <name evidence="1" type="ORF">A3841_07330</name>
</gene>
<dbReference type="RefSeq" id="WP_083610076.1">
    <property type="nucleotide sequence ID" value="NZ_LVWA01000002.1"/>
</dbReference>